<evidence type="ECO:0000256" key="1">
    <source>
        <dbReference type="ARBA" id="ARBA00023277"/>
    </source>
</evidence>
<dbReference type="InterPro" id="IPR036237">
    <property type="entry name" value="Xyl_isomerase-like_sf"/>
</dbReference>
<proteinExistence type="predicted"/>
<dbReference type="Gene3D" id="3.20.20.150">
    <property type="entry name" value="Divalent-metal-dependent TIM barrel enzymes"/>
    <property type="match status" value="1"/>
</dbReference>
<dbReference type="RefSeq" id="WP_116284923.1">
    <property type="nucleotide sequence ID" value="NZ_NBXA01000091.1"/>
</dbReference>
<dbReference type="Pfam" id="PF01261">
    <property type="entry name" value="AP_endonuc_2"/>
    <property type="match status" value="1"/>
</dbReference>
<organism evidence="3 4">
    <name type="scientific">Subtercola boreus</name>
    <dbReference type="NCBI Taxonomy" id="120213"/>
    <lineage>
        <taxon>Bacteria</taxon>
        <taxon>Bacillati</taxon>
        <taxon>Actinomycetota</taxon>
        <taxon>Actinomycetes</taxon>
        <taxon>Micrococcales</taxon>
        <taxon>Microbacteriaceae</taxon>
        <taxon>Subtercola</taxon>
    </lineage>
</organism>
<comment type="caution">
    <text evidence="3">The sequence shown here is derived from an EMBL/GenBank/DDBJ whole genome shotgun (WGS) entry which is preliminary data.</text>
</comment>
<dbReference type="PANTHER" id="PTHR12110:SF21">
    <property type="entry name" value="XYLOSE ISOMERASE-LIKE TIM BARREL DOMAIN-CONTAINING PROTEIN"/>
    <property type="match status" value="1"/>
</dbReference>
<evidence type="ECO:0000259" key="2">
    <source>
        <dbReference type="Pfam" id="PF01261"/>
    </source>
</evidence>
<dbReference type="EMBL" id="NBXA01000091">
    <property type="protein sequence ID" value="RFA06582.1"/>
    <property type="molecule type" value="Genomic_DNA"/>
</dbReference>
<dbReference type="OrthoDB" id="9780241at2"/>
<name>A0A3E0V9V1_9MICO</name>
<dbReference type="PANTHER" id="PTHR12110">
    <property type="entry name" value="HYDROXYPYRUVATE ISOMERASE"/>
    <property type="match status" value="1"/>
</dbReference>
<dbReference type="InterPro" id="IPR013022">
    <property type="entry name" value="Xyl_isomerase-like_TIM-brl"/>
</dbReference>
<keyword evidence="1" id="KW-0119">Carbohydrate metabolism</keyword>
<evidence type="ECO:0000313" key="4">
    <source>
        <dbReference type="Proteomes" id="UP000256709"/>
    </source>
</evidence>
<protein>
    <recommendedName>
        <fullName evidence="2">Xylose isomerase-like TIM barrel domain-containing protein</fullName>
    </recommendedName>
</protein>
<sequence length="305" mass="33256">MATTLTAVPNRDLLATCWTWSGDAAPGRGDETSPVDLRTRIEAVAAAGWRGIGFVHADLLKAKRDIGLPEVRSILDSVGLEIVELEFLTDWWTTGERRRTSDEWRRLLFEATELLGSHTMKVSGDLSEAPVDLDTFATALDQLATEAREYGTRIAVEPMPMNNLGTLENGVKLVTSIGNSNLGLCVDVWHVHRGGTAYSSLPDLLDIRSVFVVELDDSLESISGASIWEDAIDARLNPGEGEFDVPGFIAAMVQTGWTGHWGVEMISESHRQLSITDAVTGAFRASEAAFDSADRILQSHRFADS</sequence>
<dbReference type="Proteomes" id="UP000256709">
    <property type="component" value="Unassembled WGS sequence"/>
</dbReference>
<dbReference type="AlphaFoldDB" id="A0A3E0V9V1"/>
<gene>
    <name evidence="3" type="ORF">B7R21_19505</name>
</gene>
<reference evidence="3 4" key="1">
    <citation type="submission" date="2017-04" db="EMBL/GenBank/DDBJ databases">
        <title>Comparative genome analysis of Subtercola boreus.</title>
        <authorList>
            <person name="Cho Y.-J."/>
            <person name="Cho A."/>
            <person name="Kim O.-S."/>
            <person name="Lee J.-I."/>
        </authorList>
    </citation>
    <scope>NUCLEOTIDE SEQUENCE [LARGE SCALE GENOMIC DNA]</scope>
    <source>
        <strain evidence="3 4">P27444</strain>
    </source>
</reference>
<evidence type="ECO:0000313" key="3">
    <source>
        <dbReference type="EMBL" id="RFA06582.1"/>
    </source>
</evidence>
<dbReference type="InterPro" id="IPR050312">
    <property type="entry name" value="IolE/XylAMocC-like"/>
</dbReference>
<feature type="domain" description="Xylose isomerase-like TIM barrel" evidence="2">
    <location>
        <begin position="41"/>
        <end position="272"/>
    </location>
</feature>
<dbReference type="SUPFAM" id="SSF51658">
    <property type="entry name" value="Xylose isomerase-like"/>
    <property type="match status" value="1"/>
</dbReference>
<accession>A0A3E0V9V1</accession>